<dbReference type="InterPro" id="IPR029000">
    <property type="entry name" value="Cyclophilin-like_dom_sf"/>
</dbReference>
<organism evidence="6 7">
    <name type="scientific">Litorilituus lipolyticus</name>
    <dbReference type="NCBI Taxonomy" id="2491017"/>
    <lineage>
        <taxon>Bacteria</taxon>
        <taxon>Pseudomonadati</taxon>
        <taxon>Pseudomonadota</taxon>
        <taxon>Gammaproteobacteria</taxon>
        <taxon>Alteromonadales</taxon>
        <taxon>Colwelliaceae</taxon>
        <taxon>Litorilituus</taxon>
    </lineage>
</organism>
<evidence type="ECO:0000313" key="7">
    <source>
        <dbReference type="Proteomes" id="UP000315303"/>
    </source>
</evidence>
<proteinExistence type="inferred from homology"/>
<dbReference type="PROSITE" id="PS50072">
    <property type="entry name" value="CSA_PPIASE_2"/>
    <property type="match status" value="1"/>
</dbReference>
<feature type="signal peptide" evidence="4">
    <location>
        <begin position="1"/>
        <end position="24"/>
    </location>
</feature>
<evidence type="ECO:0000313" key="6">
    <source>
        <dbReference type="EMBL" id="TPH15854.1"/>
    </source>
</evidence>
<dbReference type="GO" id="GO:0003755">
    <property type="term" value="F:peptidyl-prolyl cis-trans isomerase activity"/>
    <property type="evidence" value="ECO:0007669"/>
    <property type="project" value="UniProtKB-UniRule"/>
</dbReference>
<comment type="similarity">
    <text evidence="1 4">Belongs to the cyclophilin-type PPIase family.</text>
</comment>
<comment type="caution">
    <text evidence="6">The sequence shown here is derived from an EMBL/GenBank/DDBJ whole genome shotgun (WGS) entry which is preliminary data.</text>
</comment>
<dbReference type="CDD" id="cd00317">
    <property type="entry name" value="cyclophilin"/>
    <property type="match status" value="1"/>
</dbReference>
<sequence length="226" mass="25046">MNHIVKKRRVLLPFCLIFMLAACCGPDLAIKRVQQFIASQNIDKTDTRWKTKLVKPELLPFTQGKAYFWNLETTAGAIKIKLLHKDAPMHVSSTMYLTKLGFYDDLTFHRVIPGFMAQGGDPLGNGRGNPGYKYAGEFDGDARHTKAGMLSMANAGPNTDGSQFFITFQPTVFLDGKHTVFGEVTQGLETTLKAIEKLGSRGGRTTEEIKIIKATISVENDNTKTK</sequence>
<dbReference type="PRINTS" id="PR00153">
    <property type="entry name" value="CSAPPISMRASE"/>
</dbReference>
<evidence type="ECO:0000256" key="2">
    <source>
        <dbReference type="ARBA" id="ARBA00023110"/>
    </source>
</evidence>
<dbReference type="PROSITE" id="PS00170">
    <property type="entry name" value="CSA_PPIASE_1"/>
    <property type="match status" value="1"/>
</dbReference>
<dbReference type="OrthoDB" id="9807797at2"/>
<comment type="catalytic activity">
    <reaction evidence="4">
        <text>[protein]-peptidylproline (omega=180) = [protein]-peptidylproline (omega=0)</text>
        <dbReference type="Rhea" id="RHEA:16237"/>
        <dbReference type="Rhea" id="RHEA-COMP:10747"/>
        <dbReference type="Rhea" id="RHEA-COMP:10748"/>
        <dbReference type="ChEBI" id="CHEBI:83833"/>
        <dbReference type="ChEBI" id="CHEBI:83834"/>
        <dbReference type="EC" id="5.2.1.8"/>
    </reaction>
</comment>
<name>A0A502KXL0_9GAMM</name>
<protein>
    <recommendedName>
        <fullName evidence="4">Peptidyl-prolyl cis-trans isomerase</fullName>
        <shortName evidence="4">PPIase</shortName>
        <ecNumber evidence="4">5.2.1.8</ecNumber>
    </recommendedName>
</protein>
<dbReference type="InterPro" id="IPR002130">
    <property type="entry name" value="Cyclophilin-type_PPIase_dom"/>
</dbReference>
<dbReference type="PANTHER" id="PTHR45625:SF4">
    <property type="entry name" value="PEPTIDYLPROLYL ISOMERASE DOMAIN AND WD REPEAT-CONTAINING PROTEIN 1"/>
    <property type="match status" value="1"/>
</dbReference>
<accession>A0A502KXL0</accession>
<comment type="function">
    <text evidence="4">PPIases accelerate the folding of proteins. It catalyzes the cis-trans isomerization of proline imidic peptide bonds in oligopeptides.</text>
</comment>
<feature type="domain" description="PPIase cyclophilin-type" evidence="5">
    <location>
        <begin position="72"/>
        <end position="216"/>
    </location>
</feature>
<gene>
    <name evidence="6" type="ORF">EPA86_07755</name>
</gene>
<dbReference type="SUPFAM" id="SSF50891">
    <property type="entry name" value="Cyclophilin-like"/>
    <property type="match status" value="1"/>
</dbReference>
<keyword evidence="7" id="KW-1185">Reference proteome</keyword>
<keyword evidence="2 4" id="KW-0697">Rotamase</keyword>
<dbReference type="InterPro" id="IPR020892">
    <property type="entry name" value="Cyclophilin-type_PPIase_CS"/>
</dbReference>
<dbReference type="Pfam" id="PF00160">
    <property type="entry name" value="Pro_isomerase"/>
    <property type="match status" value="1"/>
</dbReference>
<dbReference type="GO" id="GO:0006457">
    <property type="term" value="P:protein folding"/>
    <property type="evidence" value="ECO:0007669"/>
    <property type="project" value="InterPro"/>
</dbReference>
<evidence type="ECO:0000259" key="5">
    <source>
        <dbReference type="PROSITE" id="PS50072"/>
    </source>
</evidence>
<dbReference type="PANTHER" id="PTHR45625">
    <property type="entry name" value="PEPTIDYL-PROLYL CIS-TRANS ISOMERASE-RELATED"/>
    <property type="match status" value="1"/>
</dbReference>
<dbReference type="Gene3D" id="2.40.100.10">
    <property type="entry name" value="Cyclophilin-like"/>
    <property type="match status" value="1"/>
</dbReference>
<dbReference type="PROSITE" id="PS51257">
    <property type="entry name" value="PROKAR_LIPOPROTEIN"/>
    <property type="match status" value="1"/>
</dbReference>
<feature type="chain" id="PRO_5021511196" description="Peptidyl-prolyl cis-trans isomerase" evidence="4">
    <location>
        <begin position="25"/>
        <end position="226"/>
    </location>
</feature>
<dbReference type="InterPro" id="IPR044666">
    <property type="entry name" value="Cyclophilin_A-like"/>
</dbReference>
<evidence type="ECO:0000256" key="1">
    <source>
        <dbReference type="ARBA" id="ARBA00007365"/>
    </source>
</evidence>
<evidence type="ECO:0000256" key="3">
    <source>
        <dbReference type="ARBA" id="ARBA00023235"/>
    </source>
</evidence>
<dbReference type="AlphaFoldDB" id="A0A502KXL0"/>
<dbReference type="EC" id="5.2.1.8" evidence="4"/>
<reference evidence="6 7" key="1">
    <citation type="submission" date="2019-01" db="EMBL/GenBank/DDBJ databases">
        <title>Litorilituus lipolytica sp. nov., isolated from intertidal sand of the Yellow Sea in China.</title>
        <authorList>
            <person name="Liu A."/>
        </authorList>
    </citation>
    <scope>NUCLEOTIDE SEQUENCE [LARGE SCALE GENOMIC DNA]</scope>
    <source>
        <strain evidence="6 7">RZ04</strain>
    </source>
</reference>
<keyword evidence="4" id="KW-0732">Signal</keyword>
<dbReference type="EMBL" id="SAWY01000018">
    <property type="protein sequence ID" value="TPH15854.1"/>
    <property type="molecule type" value="Genomic_DNA"/>
</dbReference>
<dbReference type="Proteomes" id="UP000315303">
    <property type="component" value="Unassembled WGS sequence"/>
</dbReference>
<keyword evidence="3 4" id="KW-0413">Isomerase</keyword>
<evidence type="ECO:0000256" key="4">
    <source>
        <dbReference type="RuleBase" id="RU363019"/>
    </source>
</evidence>
<dbReference type="RefSeq" id="WP_140602864.1">
    <property type="nucleotide sequence ID" value="NZ_SAWY01000018.1"/>
</dbReference>